<dbReference type="InterPro" id="IPR029045">
    <property type="entry name" value="ClpP/crotonase-like_dom_sf"/>
</dbReference>
<comment type="caution">
    <text evidence="1">The sequence shown here is derived from an EMBL/GenBank/DDBJ whole genome shotgun (WGS) entry which is preliminary data.</text>
</comment>
<keyword evidence="2" id="KW-1185">Reference proteome</keyword>
<keyword evidence="1" id="KW-0456">Lyase</keyword>
<dbReference type="Pfam" id="PF06833">
    <property type="entry name" value="MdcE"/>
    <property type="match status" value="1"/>
</dbReference>
<reference evidence="1 2" key="1">
    <citation type="submission" date="2024-09" db="EMBL/GenBank/DDBJ databases">
        <authorList>
            <consortium name="All-Russian atlas of soil microorganisms"/>
            <consortium name="as a basis for the search for new antimicrobial producers and enzymes with unique properties"/>
            <person name="Sokolova E.A."/>
            <person name="Voronina E.N."/>
        </authorList>
    </citation>
    <scope>NUCLEOTIDE SEQUENCE [LARGE SCALE GENOMIC DNA]</scope>
    <source>
        <strain evidence="1 2">AF-22b-331.1</strain>
    </source>
</reference>
<gene>
    <name evidence="1" type="primary">mdcE</name>
    <name evidence="1" type="ORF">ACEU0G_002427</name>
</gene>
<evidence type="ECO:0000313" key="1">
    <source>
        <dbReference type="EMBL" id="MFG6108486.1"/>
    </source>
</evidence>
<organism evidence="1 2">
    <name type="scientific">Stenotrophomonas nematodicola</name>
    <dbReference type="NCBI Taxonomy" id="2656746"/>
    <lineage>
        <taxon>Bacteria</taxon>
        <taxon>Pseudomonadati</taxon>
        <taxon>Pseudomonadota</taxon>
        <taxon>Gammaproteobacteria</taxon>
        <taxon>Lysobacterales</taxon>
        <taxon>Lysobacteraceae</taxon>
        <taxon>Stenotrophomonas</taxon>
    </lineage>
</organism>
<proteinExistence type="predicted"/>
<dbReference type="EC" id="4.1.1.88" evidence="1"/>
<dbReference type="SUPFAM" id="SSF52096">
    <property type="entry name" value="ClpP/crotonase"/>
    <property type="match status" value="1"/>
</dbReference>
<dbReference type="Proteomes" id="UP001605261">
    <property type="component" value="Unassembled WGS sequence"/>
</dbReference>
<dbReference type="EMBL" id="JBHGCJ010000002">
    <property type="protein sequence ID" value="MFG6108486.1"/>
    <property type="molecule type" value="Genomic_DNA"/>
</dbReference>
<name>A0ABW7CWJ5_9GAMM</name>
<dbReference type="GO" id="GO:0016829">
    <property type="term" value="F:lyase activity"/>
    <property type="evidence" value="ECO:0007669"/>
    <property type="project" value="UniProtKB-KW"/>
</dbReference>
<dbReference type="NCBIfam" id="TIGR03134">
    <property type="entry name" value="malonate_gamma"/>
    <property type="match status" value="1"/>
</dbReference>
<dbReference type="RefSeq" id="WP_394161690.1">
    <property type="nucleotide sequence ID" value="NZ_JBHGCJ010000002.1"/>
</dbReference>
<dbReference type="Gene3D" id="3.90.226.10">
    <property type="entry name" value="2-enoyl-CoA Hydratase, Chain A, domain 1"/>
    <property type="match status" value="1"/>
</dbReference>
<dbReference type="InterPro" id="IPR009648">
    <property type="entry name" value="Malonate_gamma"/>
</dbReference>
<sequence length="242" mass="25050">MTAQPTSSPALAPLLDALFPAGHAIAVHDAVLTGTASTAAGEVTVIGTTDKIEVGVDHALRLAETVLASTAADPQRPIVMLVDTAGQRLARRDELLGINGYFAHLAQSLDLARRRGARLVTLVYGESVSGGFLSFGLMADRIHALPSAQVRVMDLRAMARVTKQPLEKLQALSQSSPVFAPGVENYVAMGAVQSVWDDDLAAALLQALAAPVDGDRRAARGAERSGRGLAASVAARVAAGDA</sequence>
<evidence type="ECO:0000313" key="2">
    <source>
        <dbReference type="Proteomes" id="UP001605261"/>
    </source>
</evidence>
<accession>A0ABW7CWJ5</accession>
<protein>
    <submittedName>
        <fullName evidence="1">Biotin-independent malonate decarboxylase subunit gamma</fullName>
        <ecNumber evidence="1">4.1.1.88</ecNumber>
    </submittedName>
</protein>